<dbReference type="GO" id="GO:0046872">
    <property type="term" value="F:metal ion binding"/>
    <property type="evidence" value="ECO:0007669"/>
    <property type="project" value="UniProtKB-KW"/>
</dbReference>
<dbReference type="EMBL" id="AP019303">
    <property type="protein sequence ID" value="BBH08504.1"/>
    <property type="molecule type" value="Genomic_DNA"/>
</dbReference>
<evidence type="ECO:0000256" key="6">
    <source>
        <dbReference type="SAM" id="MobiDB-lite"/>
    </source>
</evidence>
<dbReference type="InterPro" id="IPR036163">
    <property type="entry name" value="HMA_dom_sf"/>
</dbReference>
<evidence type="ECO:0000259" key="7">
    <source>
        <dbReference type="PROSITE" id="PS50846"/>
    </source>
</evidence>
<dbReference type="Gene3D" id="3.30.70.100">
    <property type="match status" value="1"/>
</dbReference>
<dbReference type="AlphaFoldDB" id="A0A4Y1RVW9"/>
<feature type="domain" description="HMA" evidence="7">
    <location>
        <begin position="33"/>
        <end position="97"/>
    </location>
</feature>
<name>A0A4Y1RVW9_PRUDU</name>
<evidence type="ECO:0000313" key="8">
    <source>
        <dbReference type="EMBL" id="BBH08504.1"/>
    </source>
</evidence>
<keyword evidence="1" id="KW-0488">Methylation</keyword>
<dbReference type="Pfam" id="PF00403">
    <property type="entry name" value="HMA"/>
    <property type="match status" value="1"/>
</dbReference>
<keyword evidence="4" id="KW-0636">Prenylation</keyword>
<gene>
    <name evidence="8" type="ORF">Prudu_020716</name>
    <name evidence="9" type="ORF">Prudu_741S000100</name>
</gene>
<dbReference type="InterPro" id="IPR006121">
    <property type="entry name" value="HMA_dom"/>
</dbReference>
<feature type="non-terminal residue" evidence="8">
    <location>
        <position position="1"/>
    </location>
</feature>
<protein>
    <submittedName>
        <fullName evidence="8">Heavy metal transport/detoxification superfamily protein</fullName>
    </submittedName>
</protein>
<accession>A0A4Y1RVW9</accession>
<keyword evidence="3" id="KW-0449">Lipoprotein</keyword>
<organism evidence="8">
    <name type="scientific">Prunus dulcis</name>
    <name type="common">Almond</name>
    <name type="synonym">Amygdalus dulcis</name>
    <dbReference type="NCBI Taxonomy" id="3755"/>
    <lineage>
        <taxon>Eukaryota</taxon>
        <taxon>Viridiplantae</taxon>
        <taxon>Streptophyta</taxon>
        <taxon>Embryophyta</taxon>
        <taxon>Tracheophyta</taxon>
        <taxon>Spermatophyta</taxon>
        <taxon>Magnoliopsida</taxon>
        <taxon>eudicotyledons</taxon>
        <taxon>Gunneridae</taxon>
        <taxon>Pentapetalae</taxon>
        <taxon>rosids</taxon>
        <taxon>fabids</taxon>
        <taxon>Rosales</taxon>
        <taxon>Rosaceae</taxon>
        <taxon>Amygdaloideae</taxon>
        <taxon>Amygdaleae</taxon>
        <taxon>Prunus</taxon>
    </lineage>
</organism>
<dbReference type="SUPFAM" id="SSF55008">
    <property type="entry name" value="HMA, heavy metal-associated domain"/>
    <property type="match status" value="1"/>
</dbReference>
<evidence type="ECO:0000313" key="9">
    <source>
        <dbReference type="EMBL" id="BBN69084.1"/>
    </source>
</evidence>
<dbReference type="PANTHER" id="PTHR45868:SF74">
    <property type="entry name" value="HEAVY METAL-ASSOCIATED ISOPRENYLATED PLANT PROTEIN 33"/>
    <property type="match status" value="1"/>
</dbReference>
<dbReference type="EMBL" id="AP021078">
    <property type="protein sequence ID" value="BBN69084.1"/>
    <property type="molecule type" value="Genomic_DNA"/>
</dbReference>
<evidence type="ECO:0000256" key="4">
    <source>
        <dbReference type="ARBA" id="ARBA00023289"/>
    </source>
</evidence>
<reference evidence="8" key="1">
    <citation type="journal article" date="2019" name="Science">
        <title>Mutation of a bHLH transcription factor allowed almond domestication.</title>
        <authorList>
            <person name="Sanchez-Perez R."/>
            <person name="Pavan S."/>
            <person name="Mazzeo R."/>
            <person name="Moldovan C."/>
            <person name="Aiese Cigliano R."/>
            <person name="Del Cueto J."/>
            <person name="Ricciardi F."/>
            <person name="Lotti C."/>
            <person name="Ricciardi L."/>
            <person name="Dicenta F."/>
            <person name="Lopez-Marques R.L."/>
            <person name="Lindberg Moller B."/>
        </authorList>
    </citation>
    <scope>NUCLEOTIDE SEQUENCE</scope>
</reference>
<sequence>LAFGDDEKHDNRVVEQFEERSKAILMEQHRASVPICTIKMNLHCCAKCPIKLKEKLQKLNGVEDINIDPEQGLLKVSGNIDPMVLTNIVKNMDKKAELWSFQKEPYKNNVNIGASTKYNIQIGEDCSCDGDEAESSSDDESKRSIVPKKQHGFLTWAKNDKKKKNGKGFSGMGMGMGMPMPPQRRPPMLPSMGIPAHRSFHGMPKPGYRPPNSYYQPTYHRPSLSPYGYYGQIQPPPYSCFQSRSPPKSIAARLYSLSVEQSSDMVETSTGNVTYQTFVNPTFVDSTNLRGRDAAGGASALLGLGLGLGLAEGAKVTATFWPWAQWPAKLQMI</sequence>
<evidence type="ECO:0000256" key="5">
    <source>
        <dbReference type="ARBA" id="ARBA00024045"/>
    </source>
</evidence>
<dbReference type="PANTHER" id="PTHR45868">
    <property type="entry name" value="HEAVY METAL-ASSOCIATED ISOPRENYLATED PLANT PROTEIN 33-RELATED"/>
    <property type="match status" value="1"/>
</dbReference>
<feature type="region of interest" description="Disordered" evidence="6">
    <location>
        <begin position="129"/>
        <end position="151"/>
    </location>
</feature>
<evidence type="ECO:0000256" key="2">
    <source>
        <dbReference type="ARBA" id="ARBA00022723"/>
    </source>
</evidence>
<evidence type="ECO:0000256" key="3">
    <source>
        <dbReference type="ARBA" id="ARBA00023288"/>
    </source>
</evidence>
<feature type="compositionally biased region" description="Acidic residues" evidence="6">
    <location>
        <begin position="129"/>
        <end position="138"/>
    </location>
</feature>
<comment type="similarity">
    <text evidence="5">Belongs to the HIPP family.</text>
</comment>
<keyword evidence="2" id="KW-0479">Metal-binding</keyword>
<proteinExistence type="inferred from homology"/>
<dbReference type="PROSITE" id="PS50846">
    <property type="entry name" value="HMA_2"/>
    <property type="match status" value="1"/>
</dbReference>
<evidence type="ECO:0000256" key="1">
    <source>
        <dbReference type="ARBA" id="ARBA00022481"/>
    </source>
</evidence>